<gene>
    <name evidence="3" type="ORF">COV49_01160</name>
</gene>
<proteinExistence type="inferred from homology"/>
<comment type="caution">
    <text evidence="3">The sequence shown here is derived from an EMBL/GenBank/DDBJ whole genome shotgun (WGS) entry which is preliminary data.</text>
</comment>
<dbReference type="Gene3D" id="3.40.50.720">
    <property type="entry name" value="NAD(P)-binding Rossmann-like Domain"/>
    <property type="match status" value="1"/>
</dbReference>
<dbReference type="SUPFAM" id="SSF51735">
    <property type="entry name" value="NAD(P)-binding Rossmann-fold domains"/>
    <property type="match status" value="1"/>
</dbReference>
<dbReference type="InterPro" id="IPR036291">
    <property type="entry name" value="NAD(P)-bd_dom_sf"/>
</dbReference>
<dbReference type="PANTHER" id="PTHR43000">
    <property type="entry name" value="DTDP-D-GLUCOSE 4,6-DEHYDRATASE-RELATED"/>
    <property type="match status" value="1"/>
</dbReference>
<organism evidence="3 4">
    <name type="scientific">Candidatus Falkowbacteria bacterium CG11_big_fil_rev_8_21_14_0_20_39_10</name>
    <dbReference type="NCBI Taxonomy" id="1974570"/>
    <lineage>
        <taxon>Bacteria</taxon>
        <taxon>Candidatus Falkowiibacteriota</taxon>
    </lineage>
</organism>
<dbReference type="Proteomes" id="UP000230869">
    <property type="component" value="Unassembled WGS sequence"/>
</dbReference>
<evidence type="ECO:0000313" key="4">
    <source>
        <dbReference type="Proteomes" id="UP000230869"/>
    </source>
</evidence>
<dbReference type="AlphaFoldDB" id="A0A2M6K9X1"/>
<comment type="similarity">
    <text evidence="1">Belongs to the NAD(P)-dependent epimerase/dehydratase family.</text>
</comment>
<dbReference type="InterPro" id="IPR001509">
    <property type="entry name" value="Epimerase_deHydtase"/>
</dbReference>
<evidence type="ECO:0000256" key="1">
    <source>
        <dbReference type="ARBA" id="ARBA00007637"/>
    </source>
</evidence>
<feature type="domain" description="NAD-dependent epimerase/dehydratase" evidence="2">
    <location>
        <begin position="5"/>
        <end position="213"/>
    </location>
</feature>
<dbReference type="EMBL" id="PCWW01000021">
    <property type="protein sequence ID" value="PIR13738.1"/>
    <property type="molecule type" value="Genomic_DNA"/>
</dbReference>
<accession>A0A2M6K9X1</accession>
<reference evidence="3 4" key="1">
    <citation type="submission" date="2017-09" db="EMBL/GenBank/DDBJ databases">
        <title>Depth-based differentiation of microbial function through sediment-hosted aquifers and enrichment of novel symbionts in the deep terrestrial subsurface.</title>
        <authorList>
            <person name="Probst A.J."/>
            <person name="Ladd B."/>
            <person name="Jarett J.K."/>
            <person name="Geller-Mcgrath D.E."/>
            <person name="Sieber C.M."/>
            <person name="Emerson J.B."/>
            <person name="Anantharaman K."/>
            <person name="Thomas B.C."/>
            <person name="Malmstrom R."/>
            <person name="Stieglmeier M."/>
            <person name="Klingl A."/>
            <person name="Woyke T."/>
            <person name="Ryan C.M."/>
            <person name="Banfield J.F."/>
        </authorList>
    </citation>
    <scope>NUCLEOTIDE SEQUENCE [LARGE SCALE GENOMIC DNA]</scope>
    <source>
        <strain evidence="3">CG11_big_fil_rev_8_21_14_0_20_39_10</strain>
    </source>
</reference>
<sequence>MKKTILILGSTGFIGKNLSEFLVEDYQLLTPKHKELDLLDSNALDRYFEKHKIDVIINCVVVGGSRAEEYENNSLKKNLLILSNILRNEKYYSKLIHLGSGAEYDKSRPIQKIIESQFGIYVPSDDYGIFKYIAAQLLERRKKAVNLRIFGLFGKYEDYRYRFISNAIVNNLNGRPISIRQNVYFDYVYIDDFVKIIKYFIENDTKESVYNIGTGRKIDISLIADKINEIAEKKSQIVIEKEGLRNEYTCDNSRLIRDTSIDFTDFDKSLKELYLWYKQKENIINLDSNLI</sequence>
<evidence type="ECO:0000313" key="3">
    <source>
        <dbReference type="EMBL" id="PIR13738.1"/>
    </source>
</evidence>
<evidence type="ECO:0000259" key="2">
    <source>
        <dbReference type="Pfam" id="PF01370"/>
    </source>
</evidence>
<protein>
    <submittedName>
        <fullName evidence="3">NAD-dependent dehydratase</fullName>
    </submittedName>
</protein>
<name>A0A2M6K9X1_9BACT</name>
<dbReference type="Pfam" id="PF01370">
    <property type="entry name" value="Epimerase"/>
    <property type="match status" value="1"/>
</dbReference>